<accession>A0A2P6V732</accession>
<dbReference type="GO" id="GO:0030692">
    <property type="term" value="C:Noc4p-Nop14p complex"/>
    <property type="evidence" value="ECO:0007669"/>
    <property type="project" value="TreeGrafter"/>
</dbReference>
<dbReference type="GO" id="GO:0032040">
    <property type="term" value="C:small-subunit processome"/>
    <property type="evidence" value="ECO:0007669"/>
    <property type="project" value="TreeGrafter"/>
</dbReference>
<feature type="region of interest" description="Disordered" evidence="2">
    <location>
        <begin position="454"/>
        <end position="529"/>
    </location>
</feature>
<feature type="compositionally biased region" description="Low complexity" evidence="2">
    <location>
        <begin position="145"/>
        <end position="162"/>
    </location>
</feature>
<evidence type="ECO:0000259" key="3">
    <source>
        <dbReference type="Pfam" id="PF03914"/>
    </source>
</evidence>
<feature type="compositionally biased region" description="Low complexity" evidence="2">
    <location>
        <begin position="480"/>
        <end position="493"/>
    </location>
</feature>
<sequence>MHSLRLFFIDSFERGELGAKPVAAKEGEDAAADGQGSPEAVFAAWLHRQYLAYQAALLHLLGAHAPPRTQVAAFAALMECVRGERPGVFNNRLYHRLLSVLLRSEGAAPEVLGLLIAKFLNLADVRYFTLASIAKLAKQAKQAQQTQRAGGKRGACGAADAGSESEGEGEEEAEAEAGQVSAADLARTLHDILSNLEPTPPGMGGAAPLQPDTQQRAYGGSSGEEEEEEEASGGLRSWCGAAEVGIVAAANAGEGSRQRKRQRALLGSGGAEQQQQQRAKWANTKAQQRMYSDAWLAVLRMDLPEDVLKKVLAHMHDVIIPSLANPVLLADFLTAALDQGGLTGMLALHGIFTLVTRHGLEYPRFYARLYQLLTPEAFHAKHRARFFSLADAFLASGMVPAYTAGAFVKRLARLALGAPPAGALLALAFMHNLMRRHPATMQLLHRPPRGGLAGAAAEAAVAPAPAPQPLLPLPPHVTGAASAQQQKQQQPAANGTAHAGSEQRDAAKQPSGPVWQGQDVFDYSEPDPANSRALESSLWELEALRQHANPQVAAYCTVLDKDLRDRKKTSELDVSDLLASSYASLFAVEAGRRLKAVPTAFYRAPPERLFEAGGAGADWAGWVL</sequence>
<comment type="similarity">
    <text evidence="1">Belongs to the CBF/MAK21 family.</text>
</comment>
<evidence type="ECO:0000313" key="4">
    <source>
        <dbReference type="EMBL" id="PSC69895.1"/>
    </source>
</evidence>
<proteinExistence type="inferred from homology"/>
<dbReference type="Pfam" id="PF03914">
    <property type="entry name" value="CBF"/>
    <property type="match status" value="1"/>
</dbReference>
<dbReference type="Proteomes" id="UP000239649">
    <property type="component" value="Unassembled WGS sequence"/>
</dbReference>
<name>A0A2P6V732_9CHLO</name>
<keyword evidence="5" id="KW-1185">Reference proteome</keyword>
<gene>
    <name evidence="4" type="ORF">C2E20_6674</name>
</gene>
<dbReference type="OrthoDB" id="10263185at2759"/>
<evidence type="ECO:0000256" key="1">
    <source>
        <dbReference type="ARBA" id="ARBA00007797"/>
    </source>
</evidence>
<organism evidence="4 5">
    <name type="scientific">Micractinium conductrix</name>
    <dbReference type="NCBI Taxonomy" id="554055"/>
    <lineage>
        <taxon>Eukaryota</taxon>
        <taxon>Viridiplantae</taxon>
        <taxon>Chlorophyta</taxon>
        <taxon>core chlorophytes</taxon>
        <taxon>Trebouxiophyceae</taxon>
        <taxon>Chlorellales</taxon>
        <taxon>Chlorellaceae</taxon>
        <taxon>Chlorella clade</taxon>
        <taxon>Micractinium</taxon>
    </lineage>
</organism>
<feature type="region of interest" description="Disordered" evidence="2">
    <location>
        <begin position="145"/>
        <end position="180"/>
    </location>
</feature>
<evidence type="ECO:0000313" key="5">
    <source>
        <dbReference type="Proteomes" id="UP000239649"/>
    </source>
</evidence>
<dbReference type="EMBL" id="LHPF02000023">
    <property type="protein sequence ID" value="PSC69895.1"/>
    <property type="molecule type" value="Genomic_DNA"/>
</dbReference>
<feature type="compositionally biased region" description="Low complexity" evidence="2">
    <location>
        <begin position="454"/>
        <end position="463"/>
    </location>
</feature>
<dbReference type="AlphaFoldDB" id="A0A2P6V732"/>
<dbReference type="GO" id="GO:0042254">
    <property type="term" value="P:ribosome biogenesis"/>
    <property type="evidence" value="ECO:0007669"/>
    <property type="project" value="InterPro"/>
</dbReference>
<evidence type="ECO:0000256" key="2">
    <source>
        <dbReference type="SAM" id="MobiDB-lite"/>
    </source>
</evidence>
<dbReference type="STRING" id="554055.A0A2P6V732"/>
<reference evidence="4 5" key="1">
    <citation type="journal article" date="2018" name="Plant J.">
        <title>Genome sequences of Chlorella sorokiniana UTEX 1602 and Micractinium conductrix SAG 241.80: implications to maltose excretion by a green alga.</title>
        <authorList>
            <person name="Arriola M.B."/>
            <person name="Velmurugan N."/>
            <person name="Zhang Y."/>
            <person name="Plunkett M.H."/>
            <person name="Hondzo H."/>
            <person name="Barney B.M."/>
        </authorList>
    </citation>
    <scope>NUCLEOTIDE SEQUENCE [LARGE SCALE GENOMIC DNA]</scope>
    <source>
        <strain evidence="4 5">SAG 241.80</strain>
    </source>
</reference>
<feature type="domain" description="CCAAT-binding factor" evidence="3">
    <location>
        <begin position="345"/>
        <end position="555"/>
    </location>
</feature>
<feature type="compositionally biased region" description="Acidic residues" evidence="2">
    <location>
        <begin position="163"/>
        <end position="175"/>
    </location>
</feature>
<feature type="compositionally biased region" description="Pro residues" evidence="2">
    <location>
        <begin position="464"/>
        <end position="475"/>
    </location>
</feature>
<comment type="caution">
    <text evidence="4">The sequence shown here is derived from an EMBL/GenBank/DDBJ whole genome shotgun (WGS) entry which is preliminary data.</text>
</comment>
<feature type="region of interest" description="Disordered" evidence="2">
    <location>
        <begin position="252"/>
        <end position="280"/>
    </location>
</feature>
<dbReference type="PANTHER" id="PTHR12455:SF0">
    <property type="entry name" value="NUCLEOLAR COMPLEX PROTEIN 4 HOMOLOG"/>
    <property type="match status" value="1"/>
</dbReference>
<dbReference type="InterPro" id="IPR027193">
    <property type="entry name" value="Noc4"/>
</dbReference>
<feature type="compositionally biased region" description="Polar residues" evidence="2">
    <location>
        <begin position="271"/>
        <end position="280"/>
    </location>
</feature>
<dbReference type="InterPro" id="IPR005612">
    <property type="entry name" value="CCAAT-binding_factor"/>
</dbReference>
<protein>
    <submittedName>
        <fullName evidence="4">Nucleolar complex 4-like protein</fullName>
    </submittedName>
</protein>
<feature type="region of interest" description="Disordered" evidence="2">
    <location>
        <begin position="194"/>
        <end position="235"/>
    </location>
</feature>
<dbReference type="PANTHER" id="PTHR12455">
    <property type="entry name" value="NUCLEOLAR COMPLEX PROTEIN 4"/>
    <property type="match status" value="1"/>
</dbReference>